<sequence>MTARQRTRFSDEEQPVVYVPGISAEGNLRTRRILRAQKAEAKLKVPAAATTATMDPIREPTGQQVTNEGGMKSASLKDLCPEDKRRIANLIKELARLDQLEQGEKRSDNKTRFSRIGTWKEEGELYIVGIGR</sequence>
<evidence type="ECO:0000256" key="1">
    <source>
        <dbReference type="SAM" id="MobiDB-lite"/>
    </source>
</evidence>
<dbReference type="Proteomes" id="UP000189705">
    <property type="component" value="Unplaced"/>
</dbReference>
<dbReference type="AlphaFoldDB" id="A0A3Q0FTI5"/>
<dbReference type="Pfam" id="PF15369">
    <property type="entry name" value="KIAA1328"/>
    <property type="match status" value="1"/>
</dbReference>
<keyword evidence="2" id="KW-1185">Reference proteome</keyword>
<reference evidence="3" key="1">
    <citation type="submission" date="2025-08" db="UniProtKB">
        <authorList>
            <consortium name="RefSeq"/>
        </authorList>
    </citation>
    <scope>IDENTIFICATION</scope>
</reference>
<dbReference type="RefSeq" id="XP_025050639.1">
    <property type="nucleotide sequence ID" value="XM_025194854.1"/>
</dbReference>
<dbReference type="InterPro" id="IPR032736">
    <property type="entry name" value="Hinderin"/>
</dbReference>
<organism evidence="2 3">
    <name type="scientific">Alligator sinensis</name>
    <name type="common">Chinese alligator</name>
    <dbReference type="NCBI Taxonomy" id="38654"/>
    <lineage>
        <taxon>Eukaryota</taxon>
        <taxon>Metazoa</taxon>
        <taxon>Chordata</taxon>
        <taxon>Craniata</taxon>
        <taxon>Vertebrata</taxon>
        <taxon>Euteleostomi</taxon>
        <taxon>Archelosauria</taxon>
        <taxon>Archosauria</taxon>
        <taxon>Crocodylia</taxon>
        <taxon>Alligatoridae</taxon>
        <taxon>Alligatorinae</taxon>
        <taxon>Alligator</taxon>
    </lineage>
</organism>
<dbReference type="PANTHER" id="PTHR28375">
    <property type="entry name" value="PROTEIN HINDERIN"/>
    <property type="match status" value="1"/>
</dbReference>
<name>A0A3Q0FTI5_ALLSI</name>
<accession>A0A3Q0FTI5</accession>
<gene>
    <name evidence="3" type="primary">LOC102376087</name>
</gene>
<dbReference type="PANTHER" id="PTHR28375:SF1">
    <property type="entry name" value="PROTEIN HINDERIN"/>
    <property type="match status" value="1"/>
</dbReference>
<feature type="region of interest" description="Disordered" evidence="1">
    <location>
        <begin position="44"/>
        <end position="78"/>
    </location>
</feature>
<dbReference type="GeneID" id="102376087"/>
<evidence type="ECO:0000313" key="2">
    <source>
        <dbReference type="Proteomes" id="UP000189705"/>
    </source>
</evidence>
<protein>
    <submittedName>
        <fullName evidence="3">Protein hinderin-like isoform X2</fullName>
    </submittedName>
</protein>
<proteinExistence type="predicted"/>
<evidence type="ECO:0000313" key="3">
    <source>
        <dbReference type="RefSeq" id="XP_025050639.1"/>
    </source>
</evidence>